<evidence type="ECO:0000313" key="2">
    <source>
        <dbReference type="EMBL" id="CAF1225950.1"/>
    </source>
</evidence>
<dbReference type="EMBL" id="CAJNOJ010000163">
    <property type="protein sequence ID" value="CAF1225950.1"/>
    <property type="molecule type" value="Genomic_DNA"/>
</dbReference>
<comment type="caution">
    <text evidence="2">The sequence shown here is derived from an EMBL/GenBank/DDBJ whole genome shotgun (WGS) entry which is preliminary data.</text>
</comment>
<sequence length="358" mass="41491">MCPCSTITIPYQNVTVNNVTTHPICSSVFISREWVTKLYFENASEYGVWDFRTTAYSQFELLSRFCSLSKQIISQILIDVNNTELVNLYLLSEKQIEREIYGTIEHLKNSATSQMITFFDYLKNTSDRHYSITALNTNFIILATDEADKYLSLKGYELLLLFDELVLWDDDPILLVNATLSSLPSELDDLRRRYELYLMSDSMVVDGFLIGYTPLYALLHSTLDCLYKVQCLQLLLDFFPKLTQLNFNLNNSVLSSQNERIPIHQYLNTLFITNWSRQIDYKKYFQLCSPYSCSYSKTEQTELVYAITIFISLYGGLIIVLRLIVSFSVDAITKWKCWLKKRNDNSTGDDLLTLSITS</sequence>
<gene>
    <name evidence="2" type="ORF">EDS130_LOCUS26670</name>
</gene>
<organism evidence="2 3">
    <name type="scientific">Adineta ricciae</name>
    <name type="common">Rotifer</name>
    <dbReference type="NCBI Taxonomy" id="249248"/>
    <lineage>
        <taxon>Eukaryota</taxon>
        <taxon>Metazoa</taxon>
        <taxon>Spiralia</taxon>
        <taxon>Gnathifera</taxon>
        <taxon>Rotifera</taxon>
        <taxon>Eurotatoria</taxon>
        <taxon>Bdelloidea</taxon>
        <taxon>Adinetida</taxon>
        <taxon>Adinetidae</taxon>
        <taxon>Adineta</taxon>
    </lineage>
</organism>
<dbReference type="AlphaFoldDB" id="A0A814Y8S6"/>
<keyword evidence="1" id="KW-1133">Transmembrane helix</keyword>
<dbReference type="Proteomes" id="UP000663852">
    <property type="component" value="Unassembled WGS sequence"/>
</dbReference>
<name>A0A814Y8S6_ADIRI</name>
<evidence type="ECO:0000313" key="3">
    <source>
        <dbReference type="Proteomes" id="UP000663852"/>
    </source>
</evidence>
<evidence type="ECO:0000256" key="1">
    <source>
        <dbReference type="SAM" id="Phobius"/>
    </source>
</evidence>
<keyword evidence="1" id="KW-0472">Membrane</keyword>
<accession>A0A814Y8S6</accession>
<feature type="transmembrane region" description="Helical" evidence="1">
    <location>
        <begin position="303"/>
        <end position="325"/>
    </location>
</feature>
<reference evidence="2" key="1">
    <citation type="submission" date="2021-02" db="EMBL/GenBank/DDBJ databases">
        <authorList>
            <person name="Nowell W R."/>
        </authorList>
    </citation>
    <scope>NUCLEOTIDE SEQUENCE</scope>
</reference>
<proteinExistence type="predicted"/>
<keyword evidence="1" id="KW-0812">Transmembrane</keyword>
<protein>
    <submittedName>
        <fullName evidence="2">Uncharacterized protein</fullName>
    </submittedName>
</protein>
<dbReference type="OrthoDB" id="10453482at2759"/>